<keyword evidence="1" id="KW-0472">Membrane</keyword>
<feature type="transmembrane region" description="Helical" evidence="1">
    <location>
        <begin position="34"/>
        <end position="56"/>
    </location>
</feature>
<evidence type="ECO:0000259" key="2">
    <source>
        <dbReference type="Pfam" id="PF04892"/>
    </source>
</evidence>
<protein>
    <submittedName>
        <fullName evidence="3">VanZ family protein</fullName>
    </submittedName>
</protein>
<reference evidence="4" key="1">
    <citation type="submission" date="2024-06" db="EMBL/GenBank/DDBJ databases">
        <authorList>
            <person name="Chang H.C."/>
            <person name="Mun S.Y."/>
        </authorList>
    </citation>
    <scope>NUCLEOTIDE SEQUENCE [LARGE SCALE GENOMIC DNA]</scope>
    <source>
        <strain evidence="4">KT1</strain>
    </source>
</reference>
<proteinExistence type="predicted"/>
<feature type="transmembrane region" description="Helical" evidence="1">
    <location>
        <begin position="110"/>
        <end position="127"/>
    </location>
</feature>
<keyword evidence="4" id="KW-1185">Reference proteome</keyword>
<dbReference type="Proteomes" id="UP001302696">
    <property type="component" value="Chromosome"/>
</dbReference>
<feature type="transmembrane region" description="Helical" evidence="1">
    <location>
        <begin position="82"/>
        <end position="103"/>
    </location>
</feature>
<feature type="transmembrane region" description="Helical" evidence="1">
    <location>
        <begin position="6"/>
        <end position="22"/>
    </location>
</feature>
<sequence length="180" mass="20329">MTILKYVPFVIISMLVAIYNLQKLKQKPSITAGIVRLSFIVYAISVFYLIFTPGVYSFGSELYSHAIHIGYAKVIMTPYQDYGMQGMLNIVMTVPMGVYLYIFGHKDRPLLIEVLLIALGFALFNEGGQFALDQVVHLNRTVDVMDVIHNAAGVVIGFYLMSPFNLFLKTEKNDLQKSKF</sequence>
<keyword evidence="1" id="KW-1133">Transmembrane helix</keyword>
<evidence type="ECO:0000313" key="3">
    <source>
        <dbReference type="EMBL" id="WPC22390.1"/>
    </source>
</evidence>
<dbReference type="InterPro" id="IPR006976">
    <property type="entry name" value="VanZ-like"/>
</dbReference>
<gene>
    <name evidence="3" type="ORF">N6G96_04030</name>
</gene>
<dbReference type="PANTHER" id="PTHR36834">
    <property type="entry name" value="MEMBRANE PROTEIN-RELATED"/>
    <property type="match status" value="1"/>
</dbReference>
<dbReference type="PANTHER" id="PTHR36834:SF1">
    <property type="entry name" value="INTEGRAL MEMBRANE PROTEIN"/>
    <property type="match status" value="1"/>
</dbReference>
<keyword evidence="1" id="KW-0812">Transmembrane</keyword>
<name>A0ABZ0Q5W9_9LACO</name>
<dbReference type="RefSeq" id="WP_323709118.1">
    <property type="nucleotide sequence ID" value="NZ_CP104778.1"/>
</dbReference>
<feature type="transmembrane region" description="Helical" evidence="1">
    <location>
        <begin position="147"/>
        <end position="168"/>
    </location>
</feature>
<evidence type="ECO:0000313" key="4">
    <source>
        <dbReference type="Proteomes" id="UP001302696"/>
    </source>
</evidence>
<dbReference type="EMBL" id="CP104778">
    <property type="protein sequence ID" value="WPC22390.1"/>
    <property type="molecule type" value="Genomic_DNA"/>
</dbReference>
<feature type="domain" description="VanZ-like" evidence="2">
    <location>
        <begin position="39"/>
        <end position="162"/>
    </location>
</feature>
<dbReference type="InterPro" id="IPR053150">
    <property type="entry name" value="Teicoplanin_resist-assoc"/>
</dbReference>
<accession>A0ABZ0Q5W9</accession>
<dbReference type="Pfam" id="PF04892">
    <property type="entry name" value="VanZ"/>
    <property type="match status" value="1"/>
</dbReference>
<evidence type="ECO:0000256" key="1">
    <source>
        <dbReference type="SAM" id="Phobius"/>
    </source>
</evidence>
<organism evidence="3 4">
    <name type="scientific">Pediococcus inopinatus</name>
    <dbReference type="NCBI Taxonomy" id="114090"/>
    <lineage>
        <taxon>Bacteria</taxon>
        <taxon>Bacillati</taxon>
        <taxon>Bacillota</taxon>
        <taxon>Bacilli</taxon>
        <taxon>Lactobacillales</taxon>
        <taxon>Lactobacillaceae</taxon>
        <taxon>Pediococcus</taxon>
    </lineage>
</organism>